<evidence type="ECO:0000256" key="7">
    <source>
        <dbReference type="SAM" id="Phobius"/>
    </source>
</evidence>
<protein>
    <recommendedName>
        <fullName evidence="2">Transmembrane protein 107</fullName>
    </recommendedName>
</protein>
<dbReference type="Proteomes" id="UP001165060">
    <property type="component" value="Unassembled WGS sequence"/>
</dbReference>
<keyword evidence="9" id="KW-1185">Reference proteome</keyword>
<evidence type="ECO:0000313" key="8">
    <source>
        <dbReference type="EMBL" id="GMI31532.1"/>
    </source>
</evidence>
<keyword evidence="5 7" id="KW-1133">Transmembrane helix</keyword>
<dbReference type="PANTHER" id="PTHR34341">
    <property type="entry name" value="TRANSMEMBRANE PROTEIN 107"/>
    <property type="match status" value="1"/>
</dbReference>
<comment type="caution">
    <text evidence="8">The sequence shown here is derived from an EMBL/GenBank/DDBJ whole genome shotgun (WGS) entry which is preliminary data.</text>
</comment>
<organism evidence="8 9">
    <name type="scientific">Tetraparma gracilis</name>
    <dbReference type="NCBI Taxonomy" id="2962635"/>
    <lineage>
        <taxon>Eukaryota</taxon>
        <taxon>Sar</taxon>
        <taxon>Stramenopiles</taxon>
        <taxon>Ochrophyta</taxon>
        <taxon>Bolidophyceae</taxon>
        <taxon>Parmales</taxon>
        <taxon>Triparmaceae</taxon>
        <taxon>Tetraparma</taxon>
    </lineage>
</organism>
<keyword evidence="4" id="KW-0970">Cilium biogenesis/degradation</keyword>
<feature type="transmembrane region" description="Helical" evidence="7">
    <location>
        <begin position="52"/>
        <end position="73"/>
    </location>
</feature>
<keyword evidence="3 7" id="KW-0812">Transmembrane</keyword>
<dbReference type="PANTHER" id="PTHR34341:SF1">
    <property type="entry name" value="TRANSMEMBRANE PROTEIN 107"/>
    <property type="match status" value="1"/>
</dbReference>
<proteinExistence type="predicted"/>
<evidence type="ECO:0000256" key="5">
    <source>
        <dbReference type="ARBA" id="ARBA00022989"/>
    </source>
</evidence>
<accession>A0ABQ6MRC5</accession>
<dbReference type="Pfam" id="PF14995">
    <property type="entry name" value="TMEM107"/>
    <property type="match status" value="1"/>
</dbReference>
<comment type="subcellular location">
    <subcellularLocation>
        <location evidence="1">Membrane</location>
        <topology evidence="1">Multi-pass membrane protein</topology>
    </subcellularLocation>
</comment>
<reference evidence="8 9" key="1">
    <citation type="journal article" date="2023" name="Commun. Biol.">
        <title>Genome analysis of Parmales, the sister group of diatoms, reveals the evolutionary specialization of diatoms from phago-mixotrophs to photoautotrophs.</title>
        <authorList>
            <person name="Ban H."/>
            <person name="Sato S."/>
            <person name="Yoshikawa S."/>
            <person name="Yamada K."/>
            <person name="Nakamura Y."/>
            <person name="Ichinomiya M."/>
            <person name="Sato N."/>
            <person name="Blanc-Mathieu R."/>
            <person name="Endo H."/>
            <person name="Kuwata A."/>
            <person name="Ogata H."/>
        </authorList>
    </citation>
    <scope>NUCLEOTIDE SEQUENCE [LARGE SCALE GENOMIC DNA]</scope>
</reference>
<keyword evidence="6 7" id="KW-0472">Membrane</keyword>
<feature type="non-terminal residue" evidence="8">
    <location>
        <position position="1"/>
    </location>
</feature>
<evidence type="ECO:0000256" key="3">
    <source>
        <dbReference type="ARBA" id="ARBA00022692"/>
    </source>
</evidence>
<evidence type="ECO:0000313" key="9">
    <source>
        <dbReference type="Proteomes" id="UP001165060"/>
    </source>
</evidence>
<feature type="transmembrane region" description="Helical" evidence="7">
    <location>
        <begin position="104"/>
        <end position="132"/>
    </location>
</feature>
<evidence type="ECO:0000256" key="6">
    <source>
        <dbReference type="ARBA" id="ARBA00023136"/>
    </source>
</evidence>
<name>A0ABQ6MRC5_9STRA</name>
<dbReference type="InterPro" id="IPR029248">
    <property type="entry name" value="TMEM107"/>
</dbReference>
<feature type="transmembrane region" description="Helical" evidence="7">
    <location>
        <begin position="80"/>
        <end position="98"/>
    </location>
</feature>
<evidence type="ECO:0000256" key="1">
    <source>
        <dbReference type="ARBA" id="ARBA00004141"/>
    </source>
</evidence>
<evidence type="ECO:0000256" key="2">
    <source>
        <dbReference type="ARBA" id="ARBA00015652"/>
    </source>
</evidence>
<gene>
    <name evidence="8" type="ORF">TeGR_g10793</name>
</gene>
<evidence type="ECO:0000256" key="4">
    <source>
        <dbReference type="ARBA" id="ARBA00022794"/>
    </source>
</evidence>
<dbReference type="EMBL" id="BRYB01004466">
    <property type="protein sequence ID" value="GMI31532.1"/>
    <property type="molecule type" value="Genomic_DNA"/>
</dbReference>
<sequence length="133" mass="14927">KMNIYNSLGIRSDYSSQADWEADFGPFPDGAAFPFDAAESEAKDSVTLALNLSYACFALDFLGMCGGFSLFFSRINLYQIIVHAIGGVYTSWFIAYGWKWQSIWYIVGFTNFTTAIVEIAMLFAIFVVKIVVY</sequence>